<evidence type="ECO:0000256" key="2">
    <source>
        <dbReference type="SAM" id="SignalP"/>
    </source>
</evidence>
<protein>
    <recommendedName>
        <fullName evidence="5">Bifunctional inhibitor/plant lipid transfer protein/seed storage helical domain-containing protein</fullName>
    </recommendedName>
</protein>
<feature type="region of interest" description="Disordered" evidence="1">
    <location>
        <begin position="64"/>
        <end position="86"/>
    </location>
</feature>
<feature type="signal peptide" evidence="2">
    <location>
        <begin position="1"/>
        <end position="28"/>
    </location>
</feature>
<evidence type="ECO:0000256" key="1">
    <source>
        <dbReference type="SAM" id="MobiDB-lite"/>
    </source>
</evidence>
<keyword evidence="2" id="KW-0732">Signal</keyword>
<sequence length="132" mass="14626">MASLRAIPLLVLGMALCALALFPSVASASCDLRRHRAGFVFCGRGNDVHSALTVCCPSPSASFLSSKQHERYPMRQPRLPPSGSSDLVSLYARPSSPACFASHRPACWPLRLWGEKRRGEERTKKREEEEEK</sequence>
<organism evidence="3">
    <name type="scientific">Oryza meridionalis</name>
    <dbReference type="NCBI Taxonomy" id="40149"/>
    <lineage>
        <taxon>Eukaryota</taxon>
        <taxon>Viridiplantae</taxon>
        <taxon>Streptophyta</taxon>
        <taxon>Embryophyta</taxon>
        <taxon>Tracheophyta</taxon>
        <taxon>Spermatophyta</taxon>
        <taxon>Magnoliopsida</taxon>
        <taxon>Liliopsida</taxon>
        <taxon>Poales</taxon>
        <taxon>Poaceae</taxon>
        <taxon>BOP clade</taxon>
        <taxon>Oryzoideae</taxon>
        <taxon>Oryzeae</taxon>
        <taxon>Oryzinae</taxon>
        <taxon>Oryza</taxon>
    </lineage>
</organism>
<reference evidence="3" key="1">
    <citation type="submission" date="2015-04" db="UniProtKB">
        <authorList>
            <consortium name="EnsemblPlants"/>
        </authorList>
    </citation>
    <scope>IDENTIFICATION</scope>
</reference>
<evidence type="ECO:0000313" key="4">
    <source>
        <dbReference type="Proteomes" id="UP000008021"/>
    </source>
</evidence>
<keyword evidence="4" id="KW-1185">Reference proteome</keyword>
<evidence type="ECO:0008006" key="5">
    <source>
        <dbReference type="Google" id="ProtNLM"/>
    </source>
</evidence>
<name>A0A0E0C1L1_9ORYZ</name>
<dbReference type="Gramene" id="OMERI01G13360.1">
    <property type="protein sequence ID" value="OMERI01G13360.1"/>
    <property type="gene ID" value="OMERI01G13360"/>
</dbReference>
<dbReference type="AlphaFoldDB" id="A0A0E0C1L1"/>
<evidence type="ECO:0000313" key="3">
    <source>
        <dbReference type="EnsemblPlants" id="OMERI01G13360.1"/>
    </source>
</evidence>
<dbReference type="PROSITE" id="PS51257">
    <property type="entry name" value="PROKAR_LIPOPROTEIN"/>
    <property type="match status" value="1"/>
</dbReference>
<proteinExistence type="predicted"/>
<reference evidence="3" key="2">
    <citation type="submission" date="2018-05" db="EMBL/GenBank/DDBJ databases">
        <title>OmerRS3 (Oryza meridionalis Reference Sequence Version 3).</title>
        <authorList>
            <person name="Zhang J."/>
            <person name="Kudrna D."/>
            <person name="Lee S."/>
            <person name="Talag J."/>
            <person name="Welchert J."/>
            <person name="Wing R.A."/>
        </authorList>
    </citation>
    <scope>NUCLEOTIDE SEQUENCE [LARGE SCALE GENOMIC DNA]</scope>
    <source>
        <strain evidence="3">cv. OR44</strain>
    </source>
</reference>
<dbReference type="HOGENOM" id="CLU_1920436_0_0_1"/>
<dbReference type="Proteomes" id="UP000008021">
    <property type="component" value="Chromosome 1"/>
</dbReference>
<dbReference type="EnsemblPlants" id="OMERI01G13360.1">
    <property type="protein sequence ID" value="OMERI01G13360.1"/>
    <property type="gene ID" value="OMERI01G13360"/>
</dbReference>
<accession>A0A0E0C1L1</accession>
<feature type="chain" id="PRO_5002355340" description="Bifunctional inhibitor/plant lipid transfer protein/seed storage helical domain-containing protein" evidence="2">
    <location>
        <begin position="29"/>
        <end position="132"/>
    </location>
</feature>